<organism evidence="2 3">
    <name type="scientific">Legionella parisiensis</name>
    <dbReference type="NCBI Taxonomy" id="45071"/>
    <lineage>
        <taxon>Bacteria</taxon>
        <taxon>Pseudomonadati</taxon>
        <taxon>Pseudomonadota</taxon>
        <taxon>Gammaproteobacteria</taxon>
        <taxon>Legionellales</taxon>
        <taxon>Legionellaceae</taxon>
        <taxon>Legionella</taxon>
    </lineage>
</organism>
<protein>
    <submittedName>
        <fullName evidence="2">Uncharacterized protein</fullName>
    </submittedName>
</protein>
<sequence length="179" mass="20006">MFGNKPQSKQVPKLITLTAEVIKKTNPHLFFTLYGNKELPPQIENEYVNPPVQELVKQHEHIYLANVKERKDEIKYRSARIETDYCFKKCAGLMMLALGSGVHLGIYYILRSSGVPYSTTITFLATLPATVCVTACFSPCAAILLAKGIARCITPGVPEETVDLTEIVTNMEEQRMTIP</sequence>
<name>A0A1E5JS94_9GAMM</name>
<accession>A0A1E5JS94</accession>
<evidence type="ECO:0000313" key="3">
    <source>
        <dbReference type="Proteomes" id="UP000095229"/>
    </source>
</evidence>
<evidence type="ECO:0000313" key="2">
    <source>
        <dbReference type="EMBL" id="OEH47392.1"/>
    </source>
</evidence>
<evidence type="ECO:0000256" key="1">
    <source>
        <dbReference type="SAM" id="Phobius"/>
    </source>
</evidence>
<keyword evidence="3" id="KW-1185">Reference proteome</keyword>
<dbReference type="AlphaFoldDB" id="A0A1E5JS94"/>
<dbReference type="PATRIC" id="fig|45071.6.peg.3715"/>
<dbReference type="OrthoDB" id="5650612at2"/>
<keyword evidence="1" id="KW-0472">Membrane</keyword>
<dbReference type="EMBL" id="LSOG01000049">
    <property type="protein sequence ID" value="OEH47392.1"/>
    <property type="molecule type" value="Genomic_DNA"/>
</dbReference>
<keyword evidence="1" id="KW-0812">Transmembrane</keyword>
<comment type="caution">
    <text evidence="2">The sequence shown here is derived from an EMBL/GenBank/DDBJ whole genome shotgun (WGS) entry which is preliminary data.</text>
</comment>
<feature type="transmembrane region" description="Helical" evidence="1">
    <location>
        <begin position="90"/>
        <end position="110"/>
    </location>
</feature>
<keyword evidence="1" id="KW-1133">Transmembrane helix</keyword>
<dbReference type="RefSeq" id="WP_058519014.1">
    <property type="nucleotide sequence ID" value="NZ_CAAAIE010000001.1"/>
</dbReference>
<dbReference type="Proteomes" id="UP000095229">
    <property type="component" value="Unassembled WGS sequence"/>
</dbReference>
<proteinExistence type="predicted"/>
<feature type="transmembrane region" description="Helical" evidence="1">
    <location>
        <begin position="122"/>
        <end position="146"/>
    </location>
</feature>
<reference evidence="2 3" key="1">
    <citation type="submission" date="2016-02" db="EMBL/GenBank/DDBJ databases">
        <title>Secondary metabolites in Legionella.</title>
        <authorList>
            <person name="Tobias N.J."/>
            <person name="Bode H.B."/>
        </authorList>
    </citation>
    <scope>NUCLEOTIDE SEQUENCE [LARGE SCALE GENOMIC DNA]</scope>
    <source>
        <strain evidence="2 3">DSM 19216</strain>
    </source>
</reference>
<gene>
    <name evidence="2" type="ORF">lpari_01560</name>
</gene>